<dbReference type="GO" id="GO:0003723">
    <property type="term" value="F:RNA binding"/>
    <property type="evidence" value="ECO:0007669"/>
    <property type="project" value="InterPro"/>
</dbReference>
<dbReference type="InterPro" id="IPR028364">
    <property type="entry name" value="Ribosomal_uL1/biogenesis"/>
</dbReference>
<dbReference type="InterPro" id="IPR023674">
    <property type="entry name" value="Ribosomal_uL1-like"/>
</dbReference>
<keyword evidence="2" id="KW-0687">Ribonucleoprotein</keyword>
<dbReference type="InterPro" id="IPR050257">
    <property type="entry name" value="eL8/uL1-like"/>
</dbReference>
<dbReference type="STRING" id="403673.A0A177W9J1"/>
<dbReference type="InterPro" id="IPR016095">
    <property type="entry name" value="Ribosomal_uL1_3-a/b-sand"/>
</dbReference>
<dbReference type="Gene3D" id="3.40.50.790">
    <property type="match status" value="1"/>
</dbReference>
<evidence type="ECO:0000256" key="1">
    <source>
        <dbReference type="SAM" id="MobiDB-lite"/>
    </source>
</evidence>
<sequence>MDQIQVEKATKALLAHIRMRKLDVKNKATTENIIAESDADGLNSEVVWTIITTKKIPEKFKSKPVSIRLPNSILSDTAEICMFVKDPQREFKDLIKNAGVTRVSKIIGISKLKSKFIPYEAKRQLCAAYDMFLADERVIPLLPKLIGKTFFNKKKHPATVSLTKKDVKSEIERAIHSTYLHLNKGVCNSIKTGSLKLSQEQNVENIMAVVNKAAEKLPGKWNNIQSVYIKTTTSVALPIYNALHDEPAGDVEKDDESTEVAIKERTIEEIFESEMAEDEPDEPVEPIKTPKKVLPAKEKLTKKANPVSESTDAVPSQGKAVKTTVKTTVKSKVAKKTAKA</sequence>
<reference evidence="2 3" key="1">
    <citation type="submission" date="2006-10" db="EMBL/GenBank/DDBJ databases">
        <title>The Genome Sequence of Batrachochytrium dendrobatidis JEL423.</title>
        <authorList>
            <consortium name="The Broad Institute Genome Sequencing Platform"/>
            <person name="Birren B."/>
            <person name="Lander E."/>
            <person name="Galagan J."/>
            <person name="Cuomo C."/>
            <person name="Devon K."/>
            <person name="Jaffe D."/>
            <person name="Butler J."/>
            <person name="Alvarez P."/>
            <person name="Gnerre S."/>
            <person name="Grabherr M."/>
            <person name="Kleber M."/>
            <person name="Mauceli E."/>
            <person name="Brockman W."/>
            <person name="Young S."/>
            <person name="LaButti K."/>
            <person name="Sykes S."/>
            <person name="DeCaprio D."/>
            <person name="Crawford M."/>
            <person name="Koehrsen M."/>
            <person name="Engels R."/>
            <person name="Montgomery P."/>
            <person name="Pearson M."/>
            <person name="Howarth C."/>
            <person name="Larson L."/>
            <person name="White J."/>
            <person name="O'Leary S."/>
            <person name="Kodira C."/>
            <person name="Zeng Q."/>
            <person name="Yandava C."/>
            <person name="Alvarado L."/>
            <person name="Longcore J."/>
            <person name="James T."/>
        </authorList>
    </citation>
    <scope>NUCLEOTIDE SEQUENCE [LARGE SCALE GENOMIC DNA]</scope>
    <source>
        <strain evidence="2 3">JEL423</strain>
    </source>
</reference>
<feature type="compositionally biased region" description="Acidic residues" evidence="1">
    <location>
        <begin position="274"/>
        <end position="284"/>
    </location>
</feature>
<evidence type="ECO:0000313" key="2">
    <source>
        <dbReference type="EMBL" id="OAJ36415.1"/>
    </source>
</evidence>
<dbReference type="FunFam" id="3.40.50.790:FF:000011">
    <property type="entry name" value="Unplaced genomic scaffold supercont1.18, whole genome shotgun sequence"/>
    <property type="match status" value="1"/>
</dbReference>
<evidence type="ECO:0000313" key="3">
    <source>
        <dbReference type="Proteomes" id="UP000077115"/>
    </source>
</evidence>
<dbReference type="Pfam" id="PF00687">
    <property type="entry name" value="Ribosomal_L1"/>
    <property type="match status" value="1"/>
</dbReference>
<protein>
    <submittedName>
        <fullName evidence="2">Ribosomal protein L1p/L10e family protein</fullName>
    </submittedName>
</protein>
<name>A0A177W9J1_BATDL</name>
<dbReference type="OrthoDB" id="10251727at2759"/>
<dbReference type="SUPFAM" id="SSF56808">
    <property type="entry name" value="Ribosomal protein L1"/>
    <property type="match status" value="1"/>
</dbReference>
<reference evidence="2 3" key="2">
    <citation type="submission" date="2016-05" db="EMBL/GenBank/DDBJ databases">
        <title>Lineage-specific infection strategies underlie the spectrum of fungal disease in amphibians.</title>
        <authorList>
            <person name="Cuomo C.A."/>
            <person name="Farrer R.A."/>
            <person name="James T."/>
            <person name="Longcore J."/>
            <person name="Birren B."/>
        </authorList>
    </citation>
    <scope>NUCLEOTIDE SEQUENCE [LARGE SCALE GENOMIC DNA]</scope>
    <source>
        <strain evidence="2 3">JEL423</strain>
    </source>
</reference>
<dbReference type="CDD" id="cd00403">
    <property type="entry name" value="Ribosomal_L1"/>
    <property type="match status" value="1"/>
</dbReference>
<dbReference type="GO" id="GO:0005840">
    <property type="term" value="C:ribosome"/>
    <property type="evidence" value="ECO:0007669"/>
    <property type="project" value="UniProtKB-KW"/>
</dbReference>
<gene>
    <name evidence="2" type="ORF">BDEG_20590</name>
</gene>
<organism evidence="2 3">
    <name type="scientific">Batrachochytrium dendrobatidis (strain JEL423)</name>
    <dbReference type="NCBI Taxonomy" id="403673"/>
    <lineage>
        <taxon>Eukaryota</taxon>
        <taxon>Fungi</taxon>
        <taxon>Fungi incertae sedis</taxon>
        <taxon>Chytridiomycota</taxon>
        <taxon>Chytridiomycota incertae sedis</taxon>
        <taxon>Chytridiomycetes</taxon>
        <taxon>Rhizophydiales</taxon>
        <taxon>Rhizophydiales incertae sedis</taxon>
        <taxon>Batrachochytrium</taxon>
    </lineage>
</organism>
<proteinExistence type="predicted"/>
<dbReference type="AlphaFoldDB" id="A0A177W9J1"/>
<keyword evidence="2" id="KW-0689">Ribosomal protein</keyword>
<feature type="region of interest" description="Disordered" evidence="1">
    <location>
        <begin position="274"/>
        <end position="323"/>
    </location>
</feature>
<dbReference type="VEuPathDB" id="FungiDB:BDEG_20590"/>
<dbReference type="PANTHER" id="PTHR23105">
    <property type="entry name" value="RIBOSOMAL PROTEIN L7AE FAMILY MEMBER"/>
    <property type="match status" value="1"/>
</dbReference>
<accession>A0A177W9J1</accession>
<dbReference type="Gene3D" id="3.30.190.20">
    <property type="match status" value="1"/>
</dbReference>
<dbReference type="eggNOG" id="KOG1685">
    <property type="taxonomic scope" value="Eukaryota"/>
</dbReference>
<dbReference type="EMBL" id="DS022300">
    <property type="protein sequence ID" value="OAJ36415.1"/>
    <property type="molecule type" value="Genomic_DNA"/>
</dbReference>
<dbReference type="Proteomes" id="UP000077115">
    <property type="component" value="Unassembled WGS sequence"/>
</dbReference>